<gene>
    <name evidence="3" type="ORF">P7D36_13065</name>
    <name evidence="2" type="ORF">P7D39_12015</name>
</gene>
<dbReference type="Proteomes" id="UP001245561">
    <property type="component" value="Unassembled WGS sequence"/>
</dbReference>
<dbReference type="InterPro" id="IPR006121">
    <property type="entry name" value="HMA_dom"/>
</dbReference>
<feature type="domain" description="HMA" evidence="1">
    <location>
        <begin position="4"/>
        <end position="69"/>
    </location>
</feature>
<dbReference type="CDD" id="cd00371">
    <property type="entry name" value="HMA"/>
    <property type="match status" value="1"/>
</dbReference>
<comment type="caution">
    <text evidence="3">The sequence shown here is derived from an EMBL/GenBank/DDBJ whole genome shotgun (WGS) entry which is preliminary data.</text>
</comment>
<dbReference type="Gene3D" id="3.30.70.100">
    <property type="match status" value="1"/>
</dbReference>
<dbReference type="RefSeq" id="WP_227150471.1">
    <property type="nucleotide sequence ID" value="NZ_JARPYR010000030.1"/>
</dbReference>
<protein>
    <submittedName>
        <fullName evidence="3">Heavy metal-associated domain-containing protein</fullName>
    </submittedName>
</protein>
<dbReference type="EMBL" id="JARPYR010000030">
    <property type="protein sequence ID" value="MDT2597724.1"/>
    <property type="molecule type" value="Genomic_DNA"/>
</dbReference>
<dbReference type="Proteomes" id="UP001256547">
    <property type="component" value="Unassembled WGS sequence"/>
</dbReference>
<evidence type="ECO:0000313" key="5">
    <source>
        <dbReference type="Proteomes" id="UP001256547"/>
    </source>
</evidence>
<dbReference type="GO" id="GO:0046872">
    <property type="term" value="F:metal ion binding"/>
    <property type="evidence" value="ECO:0007669"/>
    <property type="project" value="InterPro"/>
</dbReference>
<name>A0AAW8TJD6_9ENTE</name>
<evidence type="ECO:0000259" key="1">
    <source>
        <dbReference type="PROSITE" id="PS50846"/>
    </source>
</evidence>
<dbReference type="PROSITE" id="PS50846">
    <property type="entry name" value="HMA_2"/>
    <property type="match status" value="1"/>
</dbReference>
<dbReference type="AlphaFoldDB" id="A0AAW8TJD6"/>
<evidence type="ECO:0000313" key="2">
    <source>
        <dbReference type="EMBL" id="MDT2597724.1"/>
    </source>
</evidence>
<evidence type="ECO:0000313" key="3">
    <source>
        <dbReference type="EMBL" id="MDT2638411.1"/>
    </source>
</evidence>
<proteinExistence type="predicted"/>
<dbReference type="EMBL" id="JARPYT010000031">
    <property type="protein sequence ID" value="MDT2638411.1"/>
    <property type="molecule type" value="Genomic_DNA"/>
</dbReference>
<dbReference type="Pfam" id="PF00403">
    <property type="entry name" value="HMA"/>
    <property type="match status" value="1"/>
</dbReference>
<keyword evidence="5" id="KW-1185">Reference proteome</keyword>
<reference evidence="3 5" key="1">
    <citation type="submission" date="2023-03" db="EMBL/GenBank/DDBJ databases">
        <authorList>
            <person name="Shen W."/>
            <person name="Cai J."/>
        </authorList>
    </citation>
    <scope>NUCLEOTIDE SEQUENCE</scope>
    <source>
        <strain evidence="3">P55-2</strain>
        <strain evidence="2 5">P72-2</strain>
    </source>
</reference>
<dbReference type="InterPro" id="IPR036163">
    <property type="entry name" value="HMA_dom_sf"/>
</dbReference>
<dbReference type="SUPFAM" id="SSF55008">
    <property type="entry name" value="HMA, heavy metal-associated domain"/>
    <property type="match status" value="1"/>
</dbReference>
<sequence length="74" mass="8221">MKKYMQTVAIDGMKCSGCASTVLNALELDNSIIVEQVNVENGTATFRTDTKKSVMMINQLLKETKYSAIKEITE</sequence>
<organism evidence="3 4">
    <name type="scientific">Enterococcus dongliensis</name>
    <dbReference type="NCBI Taxonomy" id="2559925"/>
    <lineage>
        <taxon>Bacteria</taxon>
        <taxon>Bacillati</taxon>
        <taxon>Bacillota</taxon>
        <taxon>Bacilli</taxon>
        <taxon>Lactobacillales</taxon>
        <taxon>Enterococcaceae</taxon>
        <taxon>Enterococcus</taxon>
    </lineage>
</organism>
<evidence type="ECO:0000313" key="4">
    <source>
        <dbReference type="Proteomes" id="UP001245561"/>
    </source>
</evidence>
<accession>A0AAW8TJD6</accession>